<feature type="domain" description="Regulator of RNA terminal phosphate cyclase" evidence="1">
    <location>
        <begin position="2"/>
        <end position="182"/>
    </location>
</feature>
<name>A0A377D8G7_ECOLX</name>
<protein>
    <submittedName>
        <fullName evidence="2">Transcriptional regulator</fullName>
    </submittedName>
</protein>
<gene>
    <name evidence="2" type="primary">rtcR_2</name>
    <name evidence="2" type="ORF">NCTC9962_06599</name>
</gene>
<dbReference type="Pfam" id="PF06956">
    <property type="entry name" value="RtcR"/>
    <property type="match status" value="1"/>
</dbReference>
<evidence type="ECO:0000313" key="3">
    <source>
        <dbReference type="Proteomes" id="UP000254052"/>
    </source>
</evidence>
<accession>A0A377D8G7</accession>
<evidence type="ECO:0000313" key="2">
    <source>
        <dbReference type="EMBL" id="STM17377.1"/>
    </source>
</evidence>
<dbReference type="Proteomes" id="UP000254052">
    <property type="component" value="Unassembled WGS sequence"/>
</dbReference>
<proteinExistence type="predicted"/>
<reference evidence="2 3" key="1">
    <citation type="submission" date="2018-06" db="EMBL/GenBank/DDBJ databases">
        <authorList>
            <consortium name="Pathogen Informatics"/>
            <person name="Doyle S."/>
        </authorList>
    </citation>
    <scope>NUCLEOTIDE SEQUENCE [LARGE SCALE GENOMIC DNA]</scope>
    <source>
        <strain evidence="2 3">NCTC9962</strain>
    </source>
</reference>
<organism evidence="2 3">
    <name type="scientific">Escherichia coli</name>
    <dbReference type="NCBI Taxonomy" id="562"/>
    <lineage>
        <taxon>Bacteria</taxon>
        <taxon>Pseudomonadati</taxon>
        <taxon>Pseudomonadota</taxon>
        <taxon>Gammaproteobacteria</taxon>
        <taxon>Enterobacterales</taxon>
        <taxon>Enterobacteriaceae</taxon>
        <taxon>Escherichia</taxon>
    </lineage>
</organism>
<dbReference type="AlphaFoldDB" id="A0A377D8G7"/>
<evidence type="ECO:0000259" key="1">
    <source>
        <dbReference type="Pfam" id="PF06956"/>
    </source>
</evidence>
<dbReference type="EMBL" id="UGED01000019">
    <property type="protein sequence ID" value="STM17377.1"/>
    <property type="molecule type" value="Genomic_DNA"/>
</dbReference>
<dbReference type="InterPro" id="IPR009715">
    <property type="entry name" value="RtcR"/>
</dbReference>
<sequence>MRKTVAFGFVGTVLDYAGRGSQRWSKWRPTLCLCQQESLVIDRLELLHDARSRSLFETLKRDIASVSPETEVVSVEIELHNPWDFEEVYACLHDFARGYEFQPEKEDYLIHITTGTHVAQICWFLLAEARYLPARLIQSSPPRKKEQPRGPGEVTIIDLDLSRYNAIASRLPRNASKRLIFLSPALPRVTPTSTA</sequence>